<organism evidence="1 2">
    <name type="scientific">Candidatus Nephthysia bennettiae</name>
    <dbReference type="NCBI Taxonomy" id="3127016"/>
    <lineage>
        <taxon>Bacteria</taxon>
        <taxon>Bacillati</taxon>
        <taxon>Candidatus Dormiibacterota</taxon>
        <taxon>Candidatus Dormibacteria</taxon>
        <taxon>Candidatus Dormibacterales</taxon>
        <taxon>Candidatus Dormibacteraceae</taxon>
        <taxon>Candidatus Nephthysia</taxon>
    </lineage>
</organism>
<evidence type="ECO:0008006" key="3">
    <source>
        <dbReference type="Google" id="ProtNLM"/>
    </source>
</evidence>
<sequence length="98" mass="10369">MSTTPLPTRPAAVLGEKLNSPAVLPRGDDAIHQEVRRLIRDVLMLADAGLRVDAGVVGLLGRACGRREAEAIRRAVAGVPGVVGVRGRIECDELPEQP</sequence>
<gene>
    <name evidence="1" type="ORF">JF922_17965</name>
</gene>
<dbReference type="RefSeq" id="WP_338203609.1">
    <property type="nucleotide sequence ID" value="NZ_JAEKNR010000178.1"/>
</dbReference>
<protein>
    <recommendedName>
        <fullName evidence="3">BON domain-containing protein</fullName>
    </recommendedName>
</protein>
<keyword evidence="2" id="KW-1185">Reference proteome</keyword>
<accession>A0A934K4M3</accession>
<reference evidence="1" key="1">
    <citation type="submission" date="2020-10" db="EMBL/GenBank/DDBJ databases">
        <title>Ca. Dormibacterota MAGs.</title>
        <authorList>
            <person name="Montgomery K."/>
        </authorList>
    </citation>
    <scope>NUCLEOTIDE SEQUENCE [LARGE SCALE GENOMIC DNA]</scope>
    <source>
        <strain evidence="1">SC8812_S17_10</strain>
    </source>
</reference>
<evidence type="ECO:0000313" key="1">
    <source>
        <dbReference type="EMBL" id="MBJ7599949.1"/>
    </source>
</evidence>
<evidence type="ECO:0000313" key="2">
    <source>
        <dbReference type="Proteomes" id="UP000612893"/>
    </source>
</evidence>
<dbReference type="Proteomes" id="UP000612893">
    <property type="component" value="Unassembled WGS sequence"/>
</dbReference>
<dbReference type="EMBL" id="JAEKNR010000178">
    <property type="protein sequence ID" value="MBJ7599949.1"/>
    <property type="molecule type" value="Genomic_DNA"/>
</dbReference>
<name>A0A934K4M3_9BACT</name>
<proteinExistence type="predicted"/>
<dbReference type="AlphaFoldDB" id="A0A934K4M3"/>
<comment type="caution">
    <text evidence="1">The sequence shown here is derived from an EMBL/GenBank/DDBJ whole genome shotgun (WGS) entry which is preliminary data.</text>
</comment>